<gene>
    <name evidence="5" type="ORF">FFLO_05072</name>
</gene>
<dbReference type="InterPro" id="IPR015947">
    <property type="entry name" value="PUA-like_sf"/>
</dbReference>
<evidence type="ECO:0000259" key="4">
    <source>
        <dbReference type="PROSITE" id="PS51015"/>
    </source>
</evidence>
<dbReference type="SUPFAM" id="SSF88697">
    <property type="entry name" value="PUA domain-like"/>
    <property type="match status" value="1"/>
</dbReference>
<dbReference type="GO" id="GO:0061630">
    <property type="term" value="F:ubiquitin protein ligase activity"/>
    <property type="evidence" value="ECO:0007669"/>
    <property type="project" value="TreeGrafter"/>
</dbReference>
<dbReference type="GO" id="GO:0005634">
    <property type="term" value="C:nucleus"/>
    <property type="evidence" value="ECO:0007669"/>
    <property type="project" value="UniProtKB-SubCell"/>
</dbReference>
<feature type="compositionally biased region" description="Basic residues" evidence="3">
    <location>
        <begin position="73"/>
        <end position="83"/>
    </location>
</feature>
<comment type="subcellular location">
    <subcellularLocation>
        <location evidence="2">Nucleus</location>
    </subcellularLocation>
</comment>
<evidence type="ECO:0000256" key="2">
    <source>
        <dbReference type="PROSITE-ProRule" id="PRU00358"/>
    </source>
</evidence>
<dbReference type="InterPro" id="IPR045134">
    <property type="entry name" value="UHRF1/2-like"/>
</dbReference>
<feature type="region of interest" description="Disordered" evidence="3">
    <location>
        <begin position="29"/>
        <end position="83"/>
    </location>
</feature>
<keyword evidence="1 2" id="KW-0539">Nucleus</keyword>
<dbReference type="PROSITE" id="PS51015">
    <property type="entry name" value="YDG"/>
    <property type="match status" value="1"/>
</dbReference>
<dbReference type="Proteomes" id="UP000812966">
    <property type="component" value="Unassembled WGS sequence"/>
</dbReference>
<feature type="region of interest" description="Disordered" evidence="3">
    <location>
        <begin position="278"/>
        <end position="385"/>
    </location>
</feature>
<organism evidence="5 6">
    <name type="scientific">Filobasidium floriforme</name>
    <dbReference type="NCBI Taxonomy" id="5210"/>
    <lineage>
        <taxon>Eukaryota</taxon>
        <taxon>Fungi</taxon>
        <taxon>Dikarya</taxon>
        <taxon>Basidiomycota</taxon>
        <taxon>Agaricomycotina</taxon>
        <taxon>Tremellomycetes</taxon>
        <taxon>Filobasidiales</taxon>
        <taxon>Filobasidiaceae</taxon>
        <taxon>Filobasidium</taxon>
    </lineage>
</organism>
<sequence length="385" mass="41571">MSHEDAYELERQRIIKENLALLESLGLGGNTLKPKHPSSSTSKRPALTKRTSSRADSSLRRSARNVNRDQKTPRTRPVVRHQRRLSDFIVDDDDDDSHLKQRTGEGLGKGVALARLHNPKQFGSIPDVPVGKAWPLRAGASMDSIHAPLVACISGNPTVGAWSVCFSGGYEDNIDLGESFVLTGAGGRDLKGNGKNLRTAEQSFDQSFEHAMNGALKRSSETGKPVRVVRGYKTDCEWAPLEGYRYDGLYKVTSARLIPSSVTGYKVCTFQFKRLPRQPPIPRRSDVVEEETGGDVKMKSGAAGSLPGSKAGSGSGSEAAELDEVDELALGPVAELDPAPAPAIAPPSRRYSTRIQGPVLPNPPSVLATPPVTKRYSTRSARARP</sequence>
<reference evidence="5" key="1">
    <citation type="submission" date="2020-04" db="EMBL/GenBank/DDBJ databases">
        <title>Analysis of mating type loci in Filobasidium floriforme.</title>
        <authorList>
            <person name="Nowrousian M."/>
        </authorList>
    </citation>
    <scope>NUCLEOTIDE SEQUENCE</scope>
    <source>
        <strain evidence="5">CBS 6242</strain>
    </source>
</reference>
<feature type="compositionally biased region" description="Low complexity" evidence="3">
    <location>
        <begin position="299"/>
        <end position="319"/>
    </location>
</feature>
<proteinExistence type="predicted"/>
<dbReference type="EMBL" id="JABELV010000119">
    <property type="protein sequence ID" value="KAG7530409.1"/>
    <property type="molecule type" value="Genomic_DNA"/>
</dbReference>
<dbReference type="OrthoDB" id="2270193at2759"/>
<comment type="caution">
    <text evidence="5">The sequence shown here is derived from an EMBL/GenBank/DDBJ whole genome shotgun (WGS) entry which is preliminary data.</text>
</comment>
<dbReference type="Gene3D" id="2.30.280.10">
    <property type="entry name" value="SRA-YDG"/>
    <property type="match status" value="1"/>
</dbReference>
<protein>
    <recommendedName>
        <fullName evidence="4">YDG domain-containing protein</fullName>
    </recommendedName>
</protein>
<dbReference type="InterPro" id="IPR036987">
    <property type="entry name" value="SRA-YDG_sf"/>
</dbReference>
<keyword evidence="6" id="KW-1185">Reference proteome</keyword>
<dbReference type="PANTHER" id="PTHR14140">
    <property type="entry name" value="E3 UBIQUITIN-PROTEIN LIGASE UHRF-RELATED"/>
    <property type="match status" value="1"/>
</dbReference>
<accession>A0A8K0JI26</accession>
<dbReference type="InterPro" id="IPR003105">
    <property type="entry name" value="SRA_YDG"/>
</dbReference>
<dbReference type="PANTHER" id="PTHR14140:SF27">
    <property type="entry name" value="OS04G0289800 PROTEIN"/>
    <property type="match status" value="1"/>
</dbReference>
<evidence type="ECO:0000256" key="3">
    <source>
        <dbReference type="SAM" id="MobiDB-lite"/>
    </source>
</evidence>
<dbReference type="Pfam" id="PF02182">
    <property type="entry name" value="SAD_SRA"/>
    <property type="match status" value="1"/>
</dbReference>
<dbReference type="AlphaFoldDB" id="A0A8K0JI26"/>
<dbReference type="GO" id="GO:0016567">
    <property type="term" value="P:protein ubiquitination"/>
    <property type="evidence" value="ECO:0007669"/>
    <property type="project" value="TreeGrafter"/>
</dbReference>
<evidence type="ECO:0000313" key="5">
    <source>
        <dbReference type="EMBL" id="KAG7530409.1"/>
    </source>
</evidence>
<feature type="domain" description="YDG" evidence="4">
    <location>
        <begin position="123"/>
        <end position="274"/>
    </location>
</feature>
<dbReference type="SMART" id="SM00466">
    <property type="entry name" value="SRA"/>
    <property type="match status" value="1"/>
</dbReference>
<name>A0A8K0JI26_9TREE</name>
<evidence type="ECO:0000313" key="6">
    <source>
        <dbReference type="Proteomes" id="UP000812966"/>
    </source>
</evidence>
<dbReference type="GO" id="GO:0044027">
    <property type="term" value="P:negative regulation of gene expression via chromosomal CpG island methylation"/>
    <property type="evidence" value="ECO:0007669"/>
    <property type="project" value="TreeGrafter"/>
</dbReference>
<evidence type="ECO:0000256" key="1">
    <source>
        <dbReference type="ARBA" id="ARBA00023242"/>
    </source>
</evidence>